<feature type="region of interest" description="Disordered" evidence="7">
    <location>
        <begin position="1031"/>
        <end position="1050"/>
    </location>
</feature>
<feature type="compositionally biased region" description="Acidic residues" evidence="7">
    <location>
        <begin position="387"/>
        <end position="401"/>
    </location>
</feature>
<dbReference type="InterPro" id="IPR007889">
    <property type="entry name" value="HTH_Psq"/>
</dbReference>
<evidence type="ECO:0000256" key="3">
    <source>
        <dbReference type="ARBA" id="ARBA00023125"/>
    </source>
</evidence>
<feature type="DNA-binding region" description="H-T-H motif" evidence="6">
    <location>
        <begin position="331"/>
        <end position="351"/>
    </location>
</feature>
<evidence type="ECO:0000256" key="5">
    <source>
        <dbReference type="ARBA" id="ARBA00023242"/>
    </source>
</evidence>
<protein>
    <submittedName>
        <fullName evidence="9">Mushroom body large-type Kenyon cell-specific protein 1</fullName>
    </submittedName>
</protein>
<feature type="region of interest" description="Disordered" evidence="7">
    <location>
        <begin position="570"/>
        <end position="589"/>
    </location>
</feature>
<feature type="region of interest" description="Disordered" evidence="7">
    <location>
        <begin position="761"/>
        <end position="798"/>
    </location>
</feature>
<proteinExistence type="predicted"/>
<feature type="compositionally biased region" description="Polar residues" evidence="7">
    <location>
        <begin position="609"/>
        <end position="618"/>
    </location>
</feature>
<dbReference type="FunCoup" id="A0A067RE00">
    <property type="interactions" value="36"/>
</dbReference>
<feature type="compositionally biased region" description="Acidic residues" evidence="7">
    <location>
        <begin position="1141"/>
        <end position="1151"/>
    </location>
</feature>
<feature type="region of interest" description="Disordered" evidence="7">
    <location>
        <begin position="373"/>
        <end position="401"/>
    </location>
</feature>
<keyword evidence="2" id="KW-0805">Transcription regulation</keyword>
<feature type="region of interest" description="Disordered" evidence="7">
    <location>
        <begin position="1119"/>
        <end position="1250"/>
    </location>
</feature>
<dbReference type="AlphaFoldDB" id="A0A067RE00"/>
<feature type="compositionally biased region" description="Low complexity" evidence="7">
    <location>
        <begin position="89"/>
        <end position="103"/>
    </location>
</feature>
<dbReference type="Proteomes" id="UP000027135">
    <property type="component" value="Unassembled WGS sequence"/>
</dbReference>
<feature type="DNA-binding region" description="H-T-H motif" evidence="6">
    <location>
        <begin position="815"/>
        <end position="835"/>
    </location>
</feature>
<dbReference type="STRING" id="136037.A0A067RE00"/>
<dbReference type="PANTHER" id="PTHR21545:SF13">
    <property type="entry name" value="ECDYSONE-INDUCED PROTEIN 93F, ISOFORM C"/>
    <property type="match status" value="1"/>
</dbReference>
<feature type="compositionally biased region" description="Polar residues" evidence="7">
    <location>
        <begin position="1039"/>
        <end position="1050"/>
    </location>
</feature>
<comment type="subcellular location">
    <subcellularLocation>
        <location evidence="1 6">Nucleus</location>
    </subcellularLocation>
</comment>
<feature type="region of interest" description="Disordered" evidence="7">
    <location>
        <begin position="839"/>
        <end position="893"/>
    </location>
</feature>
<dbReference type="EMBL" id="KK852521">
    <property type="protein sequence ID" value="KDR22086.1"/>
    <property type="molecule type" value="Genomic_DNA"/>
</dbReference>
<dbReference type="GO" id="GO:0005634">
    <property type="term" value="C:nucleus"/>
    <property type="evidence" value="ECO:0007669"/>
    <property type="project" value="UniProtKB-SubCell"/>
</dbReference>
<feature type="compositionally biased region" description="Basic and acidic residues" evidence="7">
    <location>
        <begin position="1173"/>
        <end position="1191"/>
    </location>
</feature>
<dbReference type="GO" id="GO:0006357">
    <property type="term" value="P:regulation of transcription by RNA polymerase II"/>
    <property type="evidence" value="ECO:0007669"/>
    <property type="project" value="TreeGrafter"/>
</dbReference>
<feature type="region of interest" description="Disordered" evidence="7">
    <location>
        <begin position="959"/>
        <end position="1000"/>
    </location>
</feature>
<evidence type="ECO:0000256" key="7">
    <source>
        <dbReference type="SAM" id="MobiDB-lite"/>
    </source>
</evidence>
<evidence type="ECO:0000256" key="1">
    <source>
        <dbReference type="ARBA" id="ARBA00004123"/>
    </source>
</evidence>
<dbReference type="PROSITE" id="PS50960">
    <property type="entry name" value="HTH_PSQ"/>
    <property type="match status" value="2"/>
</dbReference>
<gene>
    <name evidence="9" type="ORF">L798_02049</name>
</gene>
<reference evidence="9 10" key="1">
    <citation type="journal article" date="2014" name="Nat. Commun.">
        <title>Molecular traces of alternative social organization in a termite genome.</title>
        <authorList>
            <person name="Terrapon N."/>
            <person name="Li C."/>
            <person name="Robertson H.M."/>
            <person name="Ji L."/>
            <person name="Meng X."/>
            <person name="Booth W."/>
            <person name="Chen Z."/>
            <person name="Childers C.P."/>
            <person name="Glastad K.M."/>
            <person name="Gokhale K."/>
            <person name="Gowin J."/>
            <person name="Gronenberg W."/>
            <person name="Hermansen R.A."/>
            <person name="Hu H."/>
            <person name="Hunt B.G."/>
            <person name="Huylmans A.K."/>
            <person name="Khalil S.M."/>
            <person name="Mitchell R.D."/>
            <person name="Munoz-Torres M.C."/>
            <person name="Mustard J.A."/>
            <person name="Pan H."/>
            <person name="Reese J.T."/>
            <person name="Scharf M.E."/>
            <person name="Sun F."/>
            <person name="Vogel H."/>
            <person name="Xiao J."/>
            <person name="Yang W."/>
            <person name="Yang Z."/>
            <person name="Yang Z."/>
            <person name="Zhou J."/>
            <person name="Zhu J."/>
            <person name="Brent C.S."/>
            <person name="Elsik C.G."/>
            <person name="Goodisman M.A."/>
            <person name="Liberles D.A."/>
            <person name="Roe R.M."/>
            <person name="Vargo E.L."/>
            <person name="Vilcinskas A."/>
            <person name="Wang J."/>
            <person name="Bornberg-Bauer E."/>
            <person name="Korb J."/>
            <person name="Zhang G."/>
            <person name="Liebig J."/>
        </authorList>
    </citation>
    <scope>NUCLEOTIDE SEQUENCE [LARGE SCALE GENOMIC DNA]</scope>
    <source>
        <tissue evidence="9">Whole organism</tissue>
    </source>
</reference>
<keyword evidence="10" id="KW-1185">Reference proteome</keyword>
<feature type="domain" description="HTH psq-type" evidence="8">
    <location>
        <begin position="787"/>
        <end position="839"/>
    </location>
</feature>
<feature type="compositionally biased region" description="Basic and acidic residues" evidence="7">
    <location>
        <begin position="847"/>
        <end position="861"/>
    </location>
</feature>
<feature type="compositionally biased region" description="Low complexity" evidence="7">
    <location>
        <begin position="761"/>
        <end position="779"/>
    </location>
</feature>
<name>A0A067RE00_ZOONE</name>
<feature type="compositionally biased region" description="Basic and acidic residues" evidence="7">
    <location>
        <begin position="1238"/>
        <end position="1250"/>
    </location>
</feature>
<feature type="region of interest" description="Disordered" evidence="7">
    <location>
        <begin position="1070"/>
        <end position="1100"/>
    </location>
</feature>
<dbReference type="InParanoid" id="A0A067RE00"/>
<keyword evidence="4" id="KW-0804">Transcription</keyword>
<dbReference type="OMA" id="EETNGIC"/>
<feature type="compositionally biased region" description="Basic and acidic residues" evidence="7">
    <location>
        <begin position="1215"/>
        <end position="1228"/>
    </location>
</feature>
<dbReference type="eggNOG" id="KOG4565">
    <property type="taxonomic scope" value="Eukaryota"/>
</dbReference>
<dbReference type="Pfam" id="PF05225">
    <property type="entry name" value="HTH_psq"/>
    <property type="match status" value="2"/>
</dbReference>
<sequence length="1250" mass="133699">MAECSYARCVQERRAIKKELQRWTKNMVFVVGLERVAEELMGRRKWKQYQDLVLKTPLKLDTEDWEPQDKCCMCDGRAFLDSATSPAASDSGSTGSNSQGSSSLRETPPVTLPHEGGHSTGAPNNVIPSLSKSTSGMTTLQSVTSMAASLAAVAALGSNMSNSGSGPVTNIPGVPTPPGAMPFYPPPPHHHGGLFPHWYLSPPHSHLAGRTVPSPTVALADGLRLEAVPSVKRELSTTPPIVMALPPTSSTSEQPLDLSAKAVACASDSARDCNPGATPSDQQQSLKVPNIDNKHIFKAKPRMSTVAGRRTYTEEELQAALRDIQSGKLGTRRAAVIYGIPRSTLRNKVYKLALERERDSHLVLTNNTATVGQGAETPIVPKTEPLHDEEDEKELSGAEEEREVEKALRKPLLSLEDLVRLSVFGAGKGLIASDPLRTLLQHGRFLEDGLHRHATVNEDGEDGSSPSVFPGFPQNILDIWGGMEHSALGPYISQFLANSAAECSRDTVAGIVGSKNVGGGTSTPEDKSPIRGDFLPKFPMPLLPEFVQRMMAEDNKLLLEEQMKKHHHLKHNFHPNGAHSNETTGGDPEKYAVRHSTVATEESPDAEACSSSGATPPSNVILKIPSFKPTSKNGVAPGSGGSAADPQESSSQQFVRGSDSSSPPTIPPSLTGKGIGVSLREVIAKSISQKFQQHGSGDVSRLQLPSKLLLAHDAVIEPPFKRGRFTPPLGANSPSVTASVIKQHNNNNTHSDDRNAQKMLSQVAGKSVGSSSGVNNAGNPSGGKGTRPKRGKYRNYDRDSLIEAVRAVQRGEMSVHRAGSHFGVPHSTLEYKVKERHLMRPRKREPKPHMDDTKKKDDNNILRHSAPTLEKHKIPAKPIPKTPFTPTSGIPNAPNGLKIPPMFDPANMPPMPYAAAPPFPFWTPSPFHSLPIADFPRNGANNTPVNYSPSPEFFASQMMQRLQEESSRVNAGGGDASSPMGVSTSSSRSPPLSNPGGALGKSAREMAESLYDGTGANGSFLDGIIRSSLEMGLPPGTSKEASSSSAPENMSNKALLDQLCRNSRLTPLPRAVSLPLTDGGASSSDDDSMKPSLSKNERGHCGIKTAATESDASASAIIDLSPLSNGSTADRDFHRKHTAEDEGDDDDDDDTSSSSEEDTKVAATLFASTHVSESQKEETNGICKDDKKGTDGDNNVVTDDDVNDESACDSKNIIKRVDKDAAKDDKQGEGGGEDPLEKEDTKSNINSLRD</sequence>
<organism evidence="9 10">
    <name type="scientific">Zootermopsis nevadensis</name>
    <name type="common">Dampwood termite</name>
    <dbReference type="NCBI Taxonomy" id="136037"/>
    <lineage>
        <taxon>Eukaryota</taxon>
        <taxon>Metazoa</taxon>
        <taxon>Ecdysozoa</taxon>
        <taxon>Arthropoda</taxon>
        <taxon>Hexapoda</taxon>
        <taxon>Insecta</taxon>
        <taxon>Pterygota</taxon>
        <taxon>Neoptera</taxon>
        <taxon>Polyneoptera</taxon>
        <taxon>Dictyoptera</taxon>
        <taxon>Blattodea</taxon>
        <taxon>Blattoidea</taxon>
        <taxon>Termitoidae</taxon>
        <taxon>Termopsidae</taxon>
        <taxon>Zootermopsis</taxon>
    </lineage>
</organism>
<accession>A0A067RE00</accession>
<dbReference type="GO" id="GO:0003677">
    <property type="term" value="F:DNA binding"/>
    <property type="evidence" value="ECO:0007669"/>
    <property type="project" value="UniProtKB-UniRule"/>
</dbReference>
<evidence type="ECO:0000256" key="6">
    <source>
        <dbReference type="PROSITE-ProRule" id="PRU00320"/>
    </source>
</evidence>
<dbReference type="Gene3D" id="1.10.10.60">
    <property type="entry name" value="Homeodomain-like"/>
    <property type="match status" value="2"/>
</dbReference>
<evidence type="ECO:0000313" key="10">
    <source>
        <dbReference type="Proteomes" id="UP000027135"/>
    </source>
</evidence>
<dbReference type="OrthoDB" id="10028342at2759"/>
<dbReference type="PANTHER" id="PTHR21545">
    <property type="entry name" value="TRANSCRIPTION FACTOR MLR1/2"/>
    <property type="match status" value="1"/>
</dbReference>
<evidence type="ECO:0000313" key="9">
    <source>
        <dbReference type="EMBL" id="KDR22086.1"/>
    </source>
</evidence>
<evidence type="ECO:0000256" key="4">
    <source>
        <dbReference type="ARBA" id="ARBA00023163"/>
    </source>
</evidence>
<evidence type="ECO:0000256" key="2">
    <source>
        <dbReference type="ARBA" id="ARBA00023015"/>
    </source>
</evidence>
<feature type="compositionally biased region" description="Polar residues" evidence="7">
    <location>
        <begin position="121"/>
        <end position="133"/>
    </location>
</feature>
<feature type="compositionally biased region" description="Acidic residues" evidence="7">
    <location>
        <begin position="1198"/>
        <end position="1207"/>
    </location>
</feature>
<dbReference type="InterPro" id="IPR009057">
    <property type="entry name" value="Homeodomain-like_sf"/>
</dbReference>
<feature type="domain" description="HTH psq-type" evidence="8">
    <location>
        <begin position="303"/>
        <end position="355"/>
    </location>
</feature>
<keyword evidence="3 6" id="KW-0238">DNA-binding</keyword>
<dbReference type="FunFam" id="1.10.10.60:FF:000019">
    <property type="entry name" value="Ligand-dependent corepressor isoform 1"/>
    <property type="match status" value="1"/>
</dbReference>
<feature type="region of interest" description="Disordered" evidence="7">
    <location>
        <begin position="596"/>
        <end position="673"/>
    </location>
</feature>
<feature type="region of interest" description="Disordered" evidence="7">
    <location>
        <begin position="83"/>
        <end position="133"/>
    </location>
</feature>
<feature type="compositionally biased region" description="Low complexity" evidence="7">
    <location>
        <begin position="977"/>
        <end position="995"/>
    </location>
</feature>
<keyword evidence="5 6" id="KW-0539">Nucleus</keyword>
<evidence type="ECO:0000259" key="8">
    <source>
        <dbReference type="PROSITE" id="PS50960"/>
    </source>
</evidence>
<dbReference type="SUPFAM" id="SSF46689">
    <property type="entry name" value="Homeodomain-like"/>
    <property type="match status" value="2"/>
</dbReference>